<feature type="region of interest" description="Disordered" evidence="1">
    <location>
        <begin position="237"/>
        <end position="267"/>
    </location>
</feature>
<keyword evidence="3" id="KW-1185">Reference proteome</keyword>
<gene>
    <name evidence="2" type="ORF">CYCCA115_LOCUS17889</name>
</gene>
<proteinExistence type="predicted"/>
<dbReference type="EMBL" id="CAKOGP040002001">
    <property type="protein sequence ID" value="CAJ1959467.1"/>
    <property type="molecule type" value="Genomic_DNA"/>
</dbReference>
<dbReference type="AlphaFoldDB" id="A0AAD2JKX4"/>
<accession>A0AAD2JKX4</accession>
<dbReference type="Proteomes" id="UP001295423">
    <property type="component" value="Unassembled WGS sequence"/>
</dbReference>
<evidence type="ECO:0000313" key="2">
    <source>
        <dbReference type="EMBL" id="CAJ1959467.1"/>
    </source>
</evidence>
<feature type="compositionally biased region" description="Basic and acidic residues" evidence="1">
    <location>
        <begin position="245"/>
        <end position="259"/>
    </location>
</feature>
<organism evidence="2 3">
    <name type="scientific">Cylindrotheca closterium</name>
    <dbReference type="NCBI Taxonomy" id="2856"/>
    <lineage>
        <taxon>Eukaryota</taxon>
        <taxon>Sar</taxon>
        <taxon>Stramenopiles</taxon>
        <taxon>Ochrophyta</taxon>
        <taxon>Bacillariophyta</taxon>
        <taxon>Bacillariophyceae</taxon>
        <taxon>Bacillariophycidae</taxon>
        <taxon>Bacillariales</taxon>
        <taxon>Bacillariaceae</taxon>
        <taxon>Cylindrotheca</taxon>
    </lineage>
</organism>
<protein>
    <submittedName>
        <fullName evidence="2">Uncharacterized protein</fullName>
    </submittedName>
</protein>
<evidence type="ECO:0000313" key="3">
    <source>
        <dbReference type="Proteomes" id="UP001295423"/>
    </source>
</evidence>
<comment type="caution">
    <text evidence="2">The sequence shown here is derived from an EMBL/GenBank/DDBJ whole genome shotgun (WGS) entry which is preliminary data.</text>
</comment>
<evidence type="ECO:0000256" key="1">
    <source>
        <dbReference type="SAM" id="MobiDB-lite"/>
    </source>
</evidence>
<sequence>MPTTPIDLTKAIGERQGMKFCFPEVEPFSGESTVYWPWTSKVALEFEQSGIELALTDAKFHEQSTWHKDASSQGFYAIAKALNDGTTSHIADEVKEKKGQTVAYDLHQQLLETYNSPEDQAYFVMYAIDELTSIKLTHEVTVPDFISNWKSITTRLRKMARRGATDKSYKKRTGVKFDKDYSKEYPKWHIPQFPIGWDKSFPNGLFTRMLTWRETCHGTNLQPGKIDREFGMRPKYIGVKRKDRRGATKDGEDGDKGRSDAQPNKSGKQWLIQSYYKKLWTDRRGKTSQAHVTITEW</sequence>
<name>A0AAD2JKX4_9STRA</name>
<reference evidence="2" key="1">
    <citation type="submission" date="2023-08" db="EMBL/GenBank/DDBJ databases">
        <authorList>
            <person name="Audoor S."/>
            <person name="Bilcke G."/>
        </authorList>
    </citation>
    <scope>NUCLEOTIDE SEQUENCE</scope>
</reference>